<dbReference type="AlphaFoldDB" id="A0A9P7XVD1"/>
<organism evidence="4 5">
    <name type="scientific">Linnemannia hyalina</name>
    <dbReference type="NCBI Taxonomy" id="64524"/>
    <lineage>
        <taxon>Eukaryota</taxon>
        <taxon>Fungi</taxon>
        <taxon>Fungi incertae sedis</taxon>
        <taxon>Mucoromycota</taxon>
        <taxon>Mortierellomycotina</taxon>
        <taxon>Mortierellomycetes</taxon>
        <taxon>Mortierellales</taxon>
        <taxon>Mortierellaceae</taxon>
        <taxon>Linnemannia</taxon>
    </lineage>
</organism>
<dbReference type="PROSITE" id="PS50238">
    <property type="entry name" value="RHOGAP"/>
    <property type="match status" value="1"/>
</dbReference>
<feature type="region of interest" description="Disordered" evidence="2">
    <location>
        <begin position="473"/>
        <end position="537"/>
    </location>
</feature>
<evidence type="ECO:0000259" key="3">
    <source>
        <dbReference type="PROSITE" id="PS50238"/>
    </source>
</evidence>
<protein>
    <recommendedName>
        <fullName evidence="3">Rho-GAP domain-containing protein</fullName>
    </recommendedName>
</protein>
<dbReference type="Proteomes" id="UP000707451">
    <property type="component" value="Unassembled WGS sequence"/>
</dbReference>
<dbReference type="PANTHER" id="PTHR15228">
    <property type="entry name" value="SPERMATHECAL PHYSIOLOGY VARIANT"/>
    <property type="match status" value="1"/>
</dbReference>
<evidence type="ECO:0000256" key="2">
    <source>
        <dbReference type="SAM" id="MobiDB-lite"/>
    </source>
</evidence>
<reference evidence="4" key="1">
    <citation type="submission" date="2021-06" db="EMBL/GenBank/DDBJ databases">
        <title>Genome Sequence of Mortierella hyaline Strain SCG-10, a Cold-Adapted, Nitrate-Reducing Fungus Isolated from Soil in Minnesota, USA.</title>
        <authorList>
            <person name="Aldossari N."/>
        </authorList>
    </citation>
    <scope>NUCLEOTIDE SEQUENCE</scope>
    <source>
        <strain evidence="4">SCG-10</strain>
    </source>
</reference>
<feature type="compositionally biased region" description="Low complexity" evidence="2">
    <location>
        <begin position="751"/>
        <end position="795"/>
    </location>
</feature>
<feature type="compositionally biased region" description="Low complexity" evidence="2">
    <location>
        <begin position="487"/>
        <end position="498"/>
    </location>
</feature>
<feature type="compositionally biased region" description="Low complexity" evidence="2">
    <location>
        <begin position="1089"/>
        <end position="1101"/>
    </location>
</feature>
<feature type="region of interest" description="Disordered" evidence="2">
    <location>
        <begin position="608"/>
        <end position="1101"/>
    </location>
</feature>
<dbReference type="GO" id="GO:0007165">
    <property type="term" value="P:signal transduction"/>
    <property type="evidence" value="ECO:0007669"/>
    <property type="project" value="InterPro"/>
</dbReference>
<evidence type="ECO:0000313" key="4">
    <source>
        <dbReference type="EMBL" id="KAG9067851.1"/>
    </source>
</evidence>
<feature type="compositionally biased region" description="Low complexity" evidence="2">
    <location>
        <begin position="344"/>
        <end position="364"/>
    </location>
</feature>
<feature type="domain" description="Rho-GAP" evidence="3">
    <location>
        <begin position="58"/>
        <end position="251"/>
    </location>
</feature>
<keyword evidence="1" id="KW-0343">GTPase activation</keyword>
<evidence type="ECO:0000256" key="1">
    <source>
        <dbReference type="ARBA" id="ARBA00022468"/>
    </source>
</evidence>
<gene>
    <name evidence="4" type="ORF">KI688_011440</name>
</gene>
<proteinExistence type="predicted"/>
<feature type="compositionally biased region" description="Polar residues" evidence="2">
    <location>
        <begin position="416"/>
        <end position="429"/>
    </location>
</feature>
<dbReference type="GO" id="GO:0060237">
    <property type="term" value="P:regulation of fungal-type cell wall organization"/>
    <property type="evidence" value="ECO:0007669"/>
    <property type="project" value="TreeGrafter"/>
</dbReference>
<dbReference type="Gene3D" id="1.10.555.10">
    <property type="entry name" value="Rho GTPase activation protein"/>
    <property type="match status" value="1"/>
</dbReference>
<feature type="region of interest" description="Disordered" evidence="2">
    <location>
        <begin position="395"/>
        <end position="439"/>
    </location>
</feature>
<dbReference type="InterPro" id="IPR051025">
    <property type="entry name" value="RhoGAP"/>
</dbReference>
<comment type="caution">
    <text evidence="4">The sequence shown here is derived from an EMBL/GenBank/DDBJ whole genome shotgun (WGS) entry which is preliminary data.</text>
</comment>
<keyword evidence="5" id="KW-1185">Reference proteome</keyword>
<feature type="compositionally biased region" description="Low complexity" evidence="2">
    <location>
        <begin position="952"/>
        <end position="970"/>
    </location>
</feature>
<accession>A0A9P7XVD1</accession>
<sequence length="1101" mass="119120">MMDVLEKTTTEINHLHGSEIAQVTRSSLTDEEGRGKRSLLGIGLFHIDLVDSIQYAGVPVNVTINGKTRCQGYIPTIVNKCGYYLKEHATQTRGIFRVSGSAKRVSELQIIFDTPPNYGSQLEWTGFTVHDASNVLRRYLNHLPDPVITLEYYEKFRDVHRNLTDDEEKIIAYQELISKLPPPHACLLMYLLDLLSVFAHHSEENLMDSKNLASVFQPGVISHPNHAMSPGEYMTSAGVLKFLIDNQSSFTMPKPNIDEDDEEMINFGLGSPSQGRLPAHGPPTRGLTFSGGYVTAADHERIYGSMSGPGVTLDPEDAAIKRRLSLQRPTIPRPSLPGNTPQRSHSTTSSTSSHHSHSNVFSSTFIARRRSSRMSRTGSKLLSESDLQAIASETVQDLSDIPENPRLAEDKVGPLQRTSSIRKASTSPVIPSEDAGDDFSSYLNLRKQLKSEGLHREPSVFCQTVEIQFPAPPVQTEPANFKPSPPTNSLLPPSASTLPPAPMKSPPTHSSERSKKSFGEPLLRAGRNIPVPSTTAHVHIPDRPLYQHDEGYIAPPPPSHHQEGPRLGLGLRRISGAGQSAQNMMSDHTGGVARQRHINPGMAIARAKSNPGDLVSTGSRNAAHGTSGGLGGGNQAMEKFKGLFSGRNKDHDTGSGKDGDFKPEKRRESLTDKQRKYRSQEVTLSQLQGTPGSGWRGPVTNQTINENDGVKPERPYVQPPPPIPRESPQRPAPPPPEGSLMDLLDLPQRIGHSSGYTSSSGGSRSGSPSHGASSRRALPTNSSFTSVSSASPTPSADRLYQGRGLVSQGSSASLEPAAPGDASRPPQRSPRNRYSPQFDSLHQGHLPSDHLQQQHQQHLLPYGSSRPYQHSGHSPDLGYDHEEGHPFAPPPPPSHLYDSSPRSRQGSFGSNHTYDSTNNAQQLPPPVPTPKSRERKSPREGSTSSFRGDATPPRARSNSSRNSSPVNSPSLKPLVRNVSHQNATGTHGSGGGNHHAPSPLAEGLGNGSGSGHYVSSSPSSRARSRAQSRDENHFLQRTGTGSSIGGGSAAQRSYERERSRSAAALTASYVPSPSPTPSHPHPHQHQHQQQHSSSSNNSPSL</sequence>
<dbReference type="GO" id="GO:0005938">
    <property type="term" value="C:cell cortex"/>
    <property type="evidence" value="ECO:0007669"/>
    <property type="project" value="TreeGrafter"/>
</dbReference>
<feature type="compositionally biased region" description="Pro residues" evidence="2">
    <location>
        <begin position="717"/>
        <end position="737"/>
    </location>
</feature>
<name>A0A9P7XVD1_9FUNG</name>
<feature type="region of interest" description="Disordered" evidence="2">
    <location>
        <begin position="325"/>
        <end position="381"/>
    </location>
</feature>
<dbReference type="Pfam" id="PF00620">
    <property type="entry name" value="RhoGAP"/>
    <property type="match status" value="1"/>
</dbReference>
<feature type="compositionally biased region" description="Basic and acidic residues" evidence="2">
    <location>
        <begin position="647"/>
        <end position="674"/>
    </location>
</feature>
<dbReference type="OrthoDB" id="3196451at2759"/>
<evidence type="ECO:0000313" key="5">
    <source>
        <dbReference type="Proteomes" id="UP000707451"/>
    </source>
</evidence>
<feature type="compositionally biased region" description="Polar residues" evidence="2">
    <location>
        <begin position="900"/>
        <end position="922"/>
    </location>
</feature>
<dbReference type="SUPFAM" id="SSF48350">
    <property type="entry name" value="GTPase activation domain, GAP"/>
    <property type="match status" value="1"/>
</dbReference>
<dbReference type="PANTHER" id="PTHR15228:SF25">
    <property type="entry name" value="F-BAR DOMAIN-CONTAINING PROTEIN"/>
    <property type="match status" value="1"/>
</dbReference>
<feature type="compositionally biased region" description="Low complexity" evidence="2">
    <location>
        <begin position="1011"/>
        <end position="1021"/>
    </location>
</feature>
<dbReference type="GO" id="GO:0005096">
    <property type="term" value="F:GTPase activator activity"/>
    <property type="evidence" value="ECO:0007669"/>
    <property type="project" value="UniProtKB-KW"/>
</dbReference>
<dbReference type="SMART" id="SM00324">
    <property type="entry name" value="RhoGAP"/>
    <property type="match status" value="1"/>
</dbReference>
<feature type="compositionally biased region" description="Low complexity" evidence="2">
    <location>
        <begin position="850"/>
        <end position="860"/>
    </location>
</feature>
<feature type="compositionally biased region" description="Polar residues" evidence="2">
    <location>
        <begin position="680"/>
        <end position="690"/>
    </location>
</feature>
<dbReference type="InterPro" id="IPR000198">
    <property type="entry name" value="RhoGAP_dom"/>
</dbReference>
<dbReference type="EMBL" id="JAHRHY010000007">
    <property type="protein sequence ID" value="KAG9067851.1"/>
    <property type="molecule type" value="Genomic_DNA"/>
</dbReference>
<dbReference type="InterPro" id="IPR008936">
    <property type="entry name" value="Rho_GTPase_activation_prot"/>
</dbReference>